<dbReference type="Pfam" id="PF07486">
    <property type="entry name" value="Hydrolase_2"/>
    <property type="match status" value="1"/>
</dbReference>
<dbReference type="KEGG" id="tjr:TherJR_2131"/>
<dbReference type="GO" id="GO:0016787">
    <property type="term" value="F:hydrolase activity"/>
    <property type="evidence" value="ECO:0007669"/>
    <property type="project" value="UniProtKB-KW"/>
</dbReference>
<dbReference type="PANTHER" id="PTHR33734">
    <property type="entry name" value="LYSM DOMAIN-CONTAINING GPI-ANCHORED PROTEIN 2"/>
    <property type="match status" value="1"/>
</dbReference>
<dbReference type="eggNOG" id="COG1388">
    <property type="taxonomic scope" value="Bacteria"/>
</dbReference>
<reference evidence="3 4" key="1">
    <citation type="submission" date="2010-05" db="EMBL/GenBank/DDBJ databases">
        <title>Complete sequence of Thermincola sp. JR.</title>
        <authorList>
            <consortium name="US DOE Joint Genome Institute"/>
            <person name="Lucas S."/>
            <person name="Copeland A."/>
            <person name="Lapidus A."/>
            <person name="Cheng J.-F."/>
            <person name="Bruce D."/>
            <person name="Goodwin L."/>
            <person name="Pitluck S."/>
            <person name="Chertkov O."/>
            <person name="Detter J.C."/>
            <person name="Han C."/>
            <person name="Tapia R."/>
            <person name="Land M."/>
            <person name="Hauser L."/>
            <person name="Kyrpides N."/>
            <person name="Mikhailova N."/>
            <person name="Hazen T.C."/>
            <person name="Woyke T."/>
        </authorList>
    </citation>
    <scope>NUCLEOTIDE SEQUENCE [LARGE SCALE GENOMIC DNA]</scope>
    <source>
        <strain evidence="3 4">JR</strain>
    </source>
</reference>
<feature type="region of interest" description="Disordered" evidence="1">
    <location>
        <begin position="48"/>
        <end position="96"/>
    </location>
</feature>
<evidence type="ECO:0000313" key="4">
    <source>
        <dbReference type="Proteomes" id="UP000002377"/>
    </source>
</evidence>
<feature type="compositionally biased region" description="Polar residues" evidence="1">
    <location>
        <begin position="48"/>
        <end position="62"/>
    </location>
</feature>
<keyword evidence="4" id="KW-1185">Reference proteome</keyword>
<evidence type="ECO:0000256" key="1">
    <source>
        <dbReference type="SAM" id="MobiDB-lite"/>
    </source>
</evidence>
<evidence type="ECO:0000313" key="3">
    <source>
        <dbReference type="EMBL" id="ADG82976.1"/>
    </source>
</evidence>
<dbReference type="SMART" id="SM00257">
    <property type="entry name" value="LysM"/>
    <property type="match status" value="2"/>
</dbReference>
<dbReference type="eggNOG" id="COG3773">
    <property type="taxonomic scope" value="Bacteria"/>
</dbReference>
<gene>
    <name evidence="3" type="ordered locus">TherJR_2131</name>
</gene>
<dbReference type="InterPro" id="IPR011105">
    <property type="entry name" value="Cell_wall_hydrolase_SleB"/>
</dbReference>
<feature type="compositionally biased region" description="Basic and acidic residues" evidence="1">
    <location>
        <begin position="144"/>
        <end position="169"/>
    </location>
</feature>
<proteinExistence type="predicted"/>
<dbReference type="STRING" id="635013.TherJR_2131"/>
<dbReference type="InterPro" id="IPR042047">
    <property type="entry name" value="SleB_dom1"/>
</dbReference>
<evidence type="ECO:0000259" key="2">
    <source>
        <dbReference type="PROSITE" id="PS51782"/>
    </source>
</evidence>
<dbReference type="Pfam" id="PF01476">
    <property type="entry name" value="LysM"/>
    <property type="match status" value="2"/>
</dbReference>
<accession>D5X972</accession>
<dbReference type="PANTHER" id="PTHR33734:SF22">
    <property type="entry name" value="MEMBRANE-BOUND LYTIC MUREIN TRANSGLYCOSYLASE D"/>
    <property type="match status" value="1"/>
</dbReference>
<dbReference type="SUPFAM" id="SSF54106">
    <property type="entry name" value="LysM domain"/>
    <property type="match status" value="2"/>
</dbReference>
<keyword evidence="3" id="KW-0378">Hydrolase</keyword>
<feature type="domain" description="LysM" evidence="2">
    <location>
        <begin position="309"/>
        <end position="352"/>
    </location>
</feature>
<dbReference type="EMBL" id="CP002028">
    <property type="protein sequence ID" value="ADG82976.1"/>
    <property type="molecule type" value="Genomic_DNA"/>
</dbReference>
<dbReference type="RefSeq" id="WP_013120977.1">
    <property type="nucleotide sequence ID" value="NC_014152.1"/>
</dbReference>
<feature type="compositionally biased region" description="Low complexity" evidence="1">
    <location>
        <begin position="79"/>
        <end position="96"/>
    </location>
</feature>
<dbReference type="GO" id="GO:0008932">
    <property type="term" value="F:lytic endotransglycosylase activity"/>
    <property type="evidence" value="ECO:0007669"/>
    <property type="project" value="TreeGrafter"/>
</dbReference>
<feature type="domain" description="LysM" evidence="2">
    <location>
        <begin position="255"/>
        <end position="298"/>
    </location>
</feature>
<name>D5X972_THEPJ</name>
<dbReference type="CAZy" id="CBM50">
    <property type="family name" value="Carbohydrate-Binding Module Family 50"/>
</dbReference>
<dbReference type="InterPro" id="IPR018392">
    <property type="entry name" value="LysM"/>
</dbReference>
<dbReference type="HOGENOM" id="CLU_548499_0_0_9"/>
<sequence length="497" mass="54433">MITVLALGLVVMGYGVMPQTIMPQTFAAEAEATGINHPVPVHESITLSDSADQVQSASTGDPKQTAADEAKQAPDEKAQPAPVVEAKPAPAEEVQPAPVVEAKPAPAEEVQPALVVEAKPAPAEEVQPVPVVEAKPAPANDSKPVSDKPRQMPGDEVRPVQTQRNEHEPVGNLNTAVVDMSERVQADKFKTASGDKPRVPAKNNQSKKEPWWKRLISVVAPRENYRVQAGSFAVSEPMAKNVLPSGMSAEEQPSLWYKVRLGESLWLIGKTLGVQWQKIMEFNKLISTIIYPDQKLGIPDVPIADDGTIKYNIKNRDTLYWIGQSLGIDYREIMARNGLTDHWIYPDQMLIIPLFTEMVTEGAKNLLNSQNQALALLDLDNESDIGLLAKAVYAEARGEPFEGQVAVAAVILNRLAAPGFPKTIRDIIFQPWAFTAVIDGQINLIPDSTAYRAVEEALKGRDPSEGALYYWNPDIATSKWVWTRPITKMIGNHVFAK</sequence>
<dbReference type="AlphaFoldDB" id="D5X972"/>
<dbReference type="Gene3D" id="6.20.240.60">
    <property type="match status" value="1"/>
</dbReference>
<feature type="compositionally biased region" description="Basic and acidic residues" evidence="1">
    <location>
        <begin position="66"/>
        <end position="78"/>
    </location>
</feature>
<dbReference type="InterPro" id="IPR036779">
    <property type="entry name" value="LysM_dom_sf"/>
</dbReference>
<dbReference type="Gene3D" id="3.10.350.10">
    <property type="entry name" value="LysM domain"/>
    <property type="match status" value="2"/>
</dbReference>
<dbReference type="eggNOG" id="COG3170">
    <property type="taxonomic scope" value="Bacteria"/>
</dbReference>
<dbReference type="PROSITE" id="PS51782">
    <property type="entry name" value="LYSM"/>
    <property type="match status" value="2"/>
</dbReference>
<protein>
    <submittedName>
        <fullName evidence="3">Cell wall hydrolase SleB</fullName>
    </submittedName>
</protein>
<dbReference type="Proteomes" id="UP000002377">
    <property type="component" value="Chromosome"/>
</dbReference>
<dbReference type="OrthoDB" id="9785345at2"/>
<organism evidence="3 4">
    <name type="scientific">Thermincola potens (strain JR)</name>
    <dbReference type="NCBI Taxonomy" id="635013"/>
    <lineage>
        <taxon>Bacteria</taxon>
        <taxon>Bacillati</taxon>
        <taxon>Bacillota</taxon>
        <taxon>Clostridia</taxon>
        <taxon>Eubacteriales</taxon>
        <taxon>Thermincolaceae</taxon>
        <taxon>Thermincola</taxon>
    </lineage>
</organism>
<feature type="region of interest" description="Disordered" evidence="1">
    <location>
        <begin position="135"/>
        <end position="169"/>
    </location>
</feature>
<dbReference type="CDD" id="cd00118">
    <property type="entry name" value="LysM"/>
    <property type="match status" value="2"/>
</dbReference>
<dbReference type="Gene3D" id="1.10.10.2520">
    <property type="entry name" value="Cell wall hydrolase SleB, domain 1"/>
    <property type="match status" value="1"/>
</dbReference>